<accession>A0A699VEX5</accession>
<sequence length="122" mass="13998">MRQLLCPRSIMPKKSVLEPPSEQTSIFLVKYGNQWWASNKNVLEELTTSKHKDTYALRSIVCPPGGNNLSWNYLKHVDDVNGLKKKKWATHALDNLVHGIDTYKNGRRMTRKNLSGCTIFLL</sequence>
<gene>
    <name evidence="1" type="ORF">Tci_906081</name>
</gene>
<comment type="caution">
    <text evidence="1">The sequence shown here is derived from an EMBL/GenBank/DDBJ whole genome shotgun (WGS) entry which is preliminary data.</text>
</comment>
<feature type="non-terminal residue" evidence="1">
    <location>
        <position position="122"/>
    </location>
</feature>
<proteinExistence type="predicted"/>
<name>A0A699VEX5_TANCI</name>
<protein>
    <submittedName>
        <fullName evidence="1">Uncharacterized protein</fullName>
    </submittedName>
</protein>
<dbReference type="AlphaFoldDB" id="A0A699VEX5"/>
<evidence type="ECO:0000313" key="1">
    <source>
        <dbReference type="EMBL" id="GFD34112.1"/>
    </source>
</evidence>
<reference evidence="1" key="1">
    <citation type="journal article" date="2019" name="Sci. Rep.">
        <title>Draft genome of Tanacetum cinerariifolium, the natural source of mosquito coil.</title>
        <authorList>
            <person name="Yamashiro T."/>
            <person name="Shiraishi A."/>
            <person name="Satake H."/>
            <person name="Nakayama K."/>
        </authorList>
    </citation>
    <scope>NUCLEOTIDE SEQUENCE</scope>
</reference>
<organism evidence="1">
    <name type="scientific">Tanacetum cinerariifolium</name>
    <name type="common">Dalmatian daisy</name>
    <name type="synonym">Chrysanthemum cinerariifolium</name>
    <dbReference type="NCBI Taxonomy" id="118510"/>
    <lineage>
        <taxon>Eukaryota</taxon>
        <taxon>Viridiplantae</taxon>
        <taxon>Streptophyta</taxon>
        <taxon>Embryophyta</taxon>
        <taxon>Tracheophyta</taxon>
        <taxon>Spermatophyta</taxon>
        <taxon>Magnoliopsida</taxon>
        <taxon>eudicotyledons</taxon>
        <taxon>Gunneridae</taxon>
        <taxon>Pentapetalae</taxon>
        <taxon>asterids</taxon>
        <taxon>campanulids</taxon>
        <taxon>Asterales</taxon>
        <taxon>Asteraceae</taxon>
        <taxon>Asteroideae</taxon>
        <taxon>Anthemideae</taxon>
        <taxon>Anthemidinae</taxon>
        <taxon>Tanacetum</taxon>
    </lineage>
</organism>
<dbReference type="EMBL" id="BKCJ011442764">
    <property type="protein sequence ID" value="GFD34112.1"/>
    <property type="molecule type" value="Genomic_DNA"/>
</dbReference>